<keyword evidence="1" id="KW-0812">Transmembrane</keyword>
<dbReference type="EMBL" id="JAACJS010000012">
    <property type="protein sequence ID" value="NCI49986.1"/>
    <property type="molecule type" value="Genomic_DNA"/>
</dbReference>
<evidence type="ECO:0000313" key="3">
    <source>
        <dbReference type="Proteomes" id="UP000753802"/>
    </source>
</evidence>
<evidence type="ECO:0000256" key="1">
    <source>
        <dbReference type="SAM" id="Phobius"/>
    </source>
</evidence>
<dbReference type="InterPro" id="IPR011008">
    <property type="entry name" value="Dimeric_a/b-barrel"/>
</dbReference>
<feature type="transmembrane region" description="Helical" evidence="1">
    <location>
        <begin position="13"/>
        <end position="31"/>
    </location>
</feature>
<dbReference type="CDD" id="cd21650">
    <property type="entry name" value="CrtA-like"/>
    <property type="match status" value="1"/>
</dbReference>
<accession>A0ABW9ZYP5</accession>
<dbReference type="SUPFAM" id="SSF54909">
    <property type="entry name" value="Dimeric alpha+beta barrel"/>
    <property type="match status" value="1"/>
</dbReference>
<evidence type="ECO:0000313" key="2">
    <source>
        <dbReference type="EMBL" id="NCI49986.1"/>
    </source>
</evidence>
<proteinExistence type="predicted"/>
<dbReference type="RefSeq" id="WP_161818305.1">
    <property type="nucleotide sequence ID" value="NZ_JAACJS010000012.1"/>
</dbReference>
<dbReference type="InterPro" id="IPR049574">
    <property type="entry name" value="CrtA-like"/>
</dbReference>
<sequence>MICTLTVVRYPRWLGWAGFLSMAVFRLPLLFSKKIGFWKLMGSGKNGTFDKTPDWRQWAVLAVWNGEPEALTRLPQTLYNWWKFFSCETWEIRLVPIEGHGTWDGKNCFGPLPKQTGYEGRIAVLTRATIRPGKLNRFWAHVNGVAERMHDAGGFITSLGIGEVPWIKQATFSVWESKAHMKQFAYQGREHADVVRKTRDEKWYSEEMFVRFRIIGSAGTLHHKDPLQGKS</sequence>
<organism evidence="2 3">
    <name type="scientific">Sediminibacterium roseum</name>
    <dbReference type="NCBI Taxonomy" id="1978412"/>
    <lineage>
        <taxon>Bacteria</taxon>
        <taxon>Pseudomonadati</taxon>
        <taxon>Bacteroidota</taxon>
        <taxon>Chitinophagia</taxon>
        <taxon>Chitinophagales</taxon>
        <taxon>Chitinophagaceae</taxon>
        <taxon>Sediminibacterium</taxon>
    </lineage>
</organism>
<dbReference type="Proteomes" id="UP000753802">
    <property type="component" value="Unassembled WGS sequence"/>
</dbReference>
<keyword evidence="3" id="KW-1185">Reference proteome</keyword>
<comment type="caution">
    <text evidence="2">The sequence shown here is derived from an EMBL/GenBank/DDBJ whole genome shotgun (WGS) entry which is preliminary data.</text>
</comment>
<name>A0ABW9ZYP5_9BACT</name>
<gene>
    <name evidence="2" type="ORF">GWC95_08640</name>
</gene>
<keyword evidence="1" id="KW-1133">Transmembrane helix</keyword>
<protein>
    <submittedName>
        <fullName evidence="2">DUF3291 domain-containing protein</fullName>
    </submittedName>
</protein>
<reference evidence="2 3" key="1">
    <citation type="submission" date="2020-01" db="EMBL/GenBank/DDBJ databases">
        <title>Genome analysis.</title>
        <authorList>
            <person name="Wu S."/>
            <person name="Wang G."/>
        </authorList>
    </citation>
    <scope>NUCLEOTIDE SEQUENCE [LARGE SCALE GENOMIC DNA]</scope>
    <source>
        <strain evidence="2 3">SYL130</strain>
    </source>
</reference>
<keyword evidence="1" id="KW-0472">Membrane</keyword>